<gene>
    <name evidence="2" type="ORF">DFH08DRAFT_862366</name>
</gene>
<keyword evidence="3" id="KW-1185">Reference proteome</keyword>
<dbReference type="Pfam" id="PF12937">
    <property type="entry name" value="F-box-like"/>
    <property type="match status" value="1"/>
</dbReference>
<dbReference type="SUPFAM" id="SSF81383">
    <property type="entry name" value="F-box domain"/>
    <property type="match status" value="1"/>
</dbReference>
<name>A0AAD7A6Z2_9AGAR</name>
<organism evidence="2 3">
    <name type="scientific">Mycena albidolilacea</name>
    <dbReference type="NCBI Taxonomy" id="1033008"/>
    <lineage>
        <taxon>Eukaryota</taxon>
        <taxon>Fungi</taxon>
        <taxon>Dikarya</taxon>
        <taxon>Basidiomycota</taxon>
        <taxon>Agaricomycotina</taxon>
        <taxon>Agaricomycetes</taxon>
        <taxon>Agaricomycetidae</taxon>
        <taxon>Agaricales</taxon>
        <taxon>Marasmiineae</taxon>
        <taxon>Mycenaceae</taxon>
        <taxon>Mycena</taxon>
    </lineage>
</organism>
<evidence type="ECO:0000313" key="3">
    <source>
        <dbReference type="Proteomes" id="UP001218218"/>
    </source>
</evidence>
<dbReference type="Gene3D" id="1.20.1280.50">
    <property type="match status" value="1"/>
</dbReference>
<feature type="domain" description="F-box" evidence="1">
    <location>
        <begin position="98"/>
        <end position="166"/>
    </location>
</feature>
<proteinExistence type="predicted"/>
<dbReference type="AlphaFoldDB" id="A0AAD7A6Z2"/>
<protein>
    <recommendedName>
        <fullName evidence="1">F-box domain-containing protein</fullName>
    </recommendedName>
</protein>
<dbReference type="EMBL" id="JARIHO010000014">
    <property type="protein sequence ID" value="KAJ7350787.1"/>
    <property type="molecule type" value="Genomic_DNA"/>
</dbReference>
<dbReference type="Proteomes" id="UP001218218">
    <property type="component" value="Unassembled WGS sequence"/>
</dbReference>
<comment type="caution">
    <text evidence="2">The sequence shown here is derived from an EMBL/GenBank/DDBJ whole genome shotgun (WGS) entry which is preliminary data.</text>
</comment>
<evidence type="ECO:0000313" key="2">
    <source>
        <dbReference type="EMBL" id="KAJ7350787.1"/>
    </source>
</evidence>
<dbReference type="InterPro" id="IPR001810">
    <property type="entry name" value="F-box_dom"/>
</dbReference>
<evidence type="ECO:0000259" key="1">
    <source>
        <dbReference type="Pfam" id="PF12937"/>
    </source>
</evidence>
<reference evidence="2" key="1">
    <citation type="submission" date="2023-03" db="EMBL/GenBank/DDBJ databases">
        <title>Massive genome expansion in bonnet fungi (Mycena s.s.) driven by repeated elements and novel gene families across ecological guilds.</title>
        <authorList>
            <consortium name="Lawrence Berkeley National Laboratory"/>
            <person name="Harder C.B."/>
            <person name="Miyauchi S."/>
            <person name="Viragh M."/>
            <person name="Kuo A."/>
            <person name="Thoen E."/>
            <person name="Andreopoulos B."/>
            <person name="Lu D."/>
            <person name="Skrede I."/>
            <person name="Drula E."/>
            <person name="Henrissat B."/>
            <person name="Morin E."/>
            <person name="Kohler A."/>
            <person name="Barry K."/>
            <person name="LaButti K."/>
            <person name="Morin E."/>
            <person name="Salamov A."/>
            <person name="Lipzen A."/>
            <person name="Mereny Z."/>
            <person name="Hegedus B."/>
            <person name="Baldrian P."/>
            <person name="Stursova M."/>
            <person name="Weitz H."/>
            <person name="Taylor A."/>
            <person name="Grigoriev I.V."/>
            <person name="Nagy L.G."/>
            <person name="Martin F."/>
            <person name="Kauserud H."/>
        </authorList>
    </citation>
    <scope>NUCLEOTIDE SEQUENCE</scope>
    <source>
        <strain evidence="2">CBHHK002</strain>
    </source>
</reference>
<sequence length="570" mass="64557">MSGKPQCNLCRIPIFQPTILPQLTQKAELRQLVCCSEYPTDVQASHCQEIISSSPAELERYDTEISRLRAIIDKLEKDRNVVEEYQLLCRYTVSPVRRMPAEILTEIFAFFVPDAFDPLDTSMQYQEQVQGELARVANADLLRIAQVCPRWHKLAMETPSLWSSIGLHLILWGDRPSRGRMMTVLRSSLERGGDSPLDLGIKIRDLYGHGASELIPLLTQFSRRWRKLSLSIHLVSHGPISGMLSTVQGCLPLLETLNIETLPEAIGKEVASYFAVAPRLTQLWYRGTLPALSKLPLEQLEVFVYHDVPTRELDALISTMARFSNPKCQCEIQVRVDIGNFSTAIDSSPVESHMSVFGLSGAGIYKSDSANPTLGRFVTRLTLPFLVGLQIMCRRDQRFPLSWPHREFLALAHRSSFHAHLKSLGLEAALITVAELLETLSDLPLLQDLIISDHRVLDYGGEEVTLVTNSLLERLTWTPDSTCLVPELSFLSTNTLLKFDDTVLRDFVLSRLKPGRNTEGPFEVEVRWYPEHYRNLNPEMITQFTERQSQGELLFLTSESDVFPRLNNDP</sequence>
<dbReference type="InterPro" id="IPR036047">
    <property type="entry name" value="F-box-like_dom_sf"/>
</dbReference>
<accession>A0AAD7A6Z2</accession>